<evidence type="ECO:0000313" key="1">
    <source>
        <dbReference type="EMBL" id="AOX16586.1"/>
    </source>
</evidence>
<dbReference type="Proteomes" id="UP000179145">
    <property type="component" value="Chromosome"/>
</dbReference>
<keyword evidence="2" id="KW-1185">Reference proteome</keyword>
<reference evidence="1 2" key="1">
    <citation type="journal article" date="2016" name="Microb. Cell Fact.">
        <title>Dissection of exopolysaccharide biosynthesis in Kozakia baliensis.</title>
        <authorList>
            <person name="Brandt J.U."/>
            <person name="Jakob F."/>
            <person name="Behr J."/>
            <person name="Geissler A.J."/>
            <person name="Vogel R.F."/>
        </authorList>
    </citation>
    <scope>NUCLEOTIDE SEQUENCE [LARGE SCALE GENOMIC DNA]</scope>
    <source>
        <strain evidence="1 2">DSM 14400</strain>
    </source>
</reference>
<name>A0A1D8USI7_9PROT</name>
<dbReference type="CDD" id="cd07067">
    <property type="entry name" value="HP_PGM_like"/>
    <property type="match status" value="1"/>
</dbReference>
<protein>
    <submittedName>
        <fullName evidence="1">Uncharacterized protein</fullName>
    </submittedName>
</protein>
<dbReference type="OrthoDB" id="9783269at2"/>
<dbReference type="KEGG" id="kba:A0U89_04990"/>
<dbReference type="SUPFAM" id="SSF53254">
    <property type="entry name" value="Phosphoglycerate mutase-like"/>
    <property type="match status" value="1"/>
</dbReference>
<dbReference type="RefSeq" id="WP_070402327.1">
    <property type="nucleotide sequence ID" value="NZ_BJVW01000063.1"/>
</dbReference>
<dbReference type="Pfam" id="PF00300">
    <property type="entry name" value="His_Phos_1"/>
    <property type="match status" value="1"/>
</dbReference>
<dbReference type="Gene3D" id="3.40.50.1240">
    <property type="entry name" value="Phosphoglycerate mutase-like"/>
    <property type="match status" value="1"/>
</dbReference>
<dbReference type="GO" id="GO:0016791">
    <property type="term" value="F:phosphatase activity"/>
    <property type="evidence" value="ECO:0007669"/>
    <property type="project" value="TreeGrafter"/>
</dbReference>
<dbReference type="InterPro" id="IPR050275">
    <property type="entry name" value="PGM_Phosphatase"/>
</dbReference>
<evidence type="ECO:0000313" key="2">
    <source>
        <dbReference type="Proteomes" id="UP000179145"/>
    </source>
</evidence>
<dbReference type="PANTHER" id="PTHR48100">
    <property type="entry name" value="BROAD-SPECIFICITY PHOSPHATASE YOR283W-RELATED"/>
    <property type="match status" value="1"/>
</dbReference>
<dbReference type="AlphaFoldDB" id="A0A1D8USI7"/>
<accession>A0A1D8USI7</accession>
<proteinExistence type="predicted"/>
<dbReference type="InterPro" id="IPR013078">
    <property type="entry name" value="His_Pase_superF_clade-1"/>
</dbReference>
<dbReference type="STRING" id="153496.A0U89_04990"/>
<sequence length="222" mass="23873">MSQDHRSPVLKAPETTCRLVLVRHGAVPGIAPPTFRGTQELALTEAGQQQARLTGRYLASLDDVKTVLSSPLGRCSDTASCLARPHGLSPILLPELTDMNYGAWQGRSHEEVQSADPKAYDAWMTTPDIAVIPDGDTLDAVAVRVMTALSPIVASADGTIIVVTHDSIIRVVILSILELPLRRYWHFRSDPCGISAFEAKGAGWLVQHINECGHLHPGGAST</sequence>
<dbReference type="SMART" id="SM00855">
    <property type="entry name" value="PGAM"/>
    <property type="match status" value="1"/>
</dbReference>
<dbReference type="InterPro" id="IPR029033">
    <property type="entry name" value="His_PPase_superfam"/>
</dbReference>
<organism evidence="1 2">
    <name type="scientific">Kozakia baliensis</name>
    <dbReference type="NCBI Taxonomy" id="153496"/>
    <lineage>
        <taxon>Bacteria</taxon>
        <taxon>Pseudomonadati</taxon>
        <taxon>Pseudomonadota</taxon>
        <taxon>Alphaproteobacteria</taxon>
        <taxon>Acetobacterales</taxon>
        <taxon>Acetobacteraceae</taxon>
        <taxon>Kozakia</taxon>
    </lineage>
</organism>
<gene>
    <name evidence="1" type="ORF">A0U89_04990</name>
</gene>
<dbReference type="EMBL" id="CP014674">
    <property type="protein sequence ID" value="AOX16586.1"/>
    <property type="molecule type" value="Genomic_DNA"/>
</dbReference>